<accession>A0A9K3DET0</accession>
<name>A0A9K3DET0_HELAN</name>
<dbReference type="AlphaFoldDB" id="A0A9K3DET0"/>
<evidence type="ECO:0000313" key="2">
    <source>
        <dbReference type="Proteomes" id="UP000215914"/>
    </source>
</evidence>
<evidence type="ECO:0000313" key="1">
    <source>
        <dbReference type="EMBL" id="KAF5754051.1"/>
    </source>
</evidence>
<sequence length="104" mass="11732">MNERLTVVLVEKPSPKKGSTLISHRNFSSLDFFKHRSCKRSCTRHTFTPPFDLFWSTITRLLSIRSTKYSSAAFSVPGFTKPSATHSHISFLTLISKSSLNAPK</sequence>
<protein>
    <submittedName>
        <fullName evidence="1">Uncharacterized protein</fullName>
    </submittedName>
</protein>
<keyword evidence="2" id="KW-1185">Reference proteome</keyword>
<dbReference type="Gramene" id="mRNA:HanXRQr2_Chr17g0786911">
    <property type="protein sequence ID" value="CDS:HanXRQr2_Chr17g0786911.1"/>
    <property type="gene ID" value="HanXRQr2_Chr17g0786911"/>
</dbReference>
<dbReference type="Proteomes" id="UP000215914">
    <property type="component" value="Unassembled WGS sequence"/>
</dbReference>
<organism evidence="1 2">
    <name type="scientific">Helianthus annuus</name>
    <name type="common">Common sunflower</name>
    <dbReference type="NCBI Taxonomy" id="4232"/>
    <lineage>
        <taxon>Eukaryota</taxon>
        <taxon>Viridiplantae</taxon>
        <taxon>Streptophyta</taxon>
        <taxon>Embryophyta</taxon>
        <taxon>Tracheophyta</taxon>
        <taxon>Spermatophyta</taxon>
        <taxon>Magnoliopsida</taxon>
        <taxon>eudicotyledons</taxon>
        <taxon>Gunneridae</taxon>
        <taxon>Pentapetalae</taxon>
        <taxon>asterids</taxon>
        <taxon>campanulids</taxon>
        <taxon>Asterales</taxon>
        <taxon>Asteraceae</taxon>
        <taxon>Asteroideae</taxon>
        <taxon>Heliantheae alliance</taxon>
        <taxon>Heliantheae</taxon>
        <taxon>Helianthus</taxon>
    </lineage>
</organism>
<reference evidence="1" key="2">
    <citation type="submission" date="2020-06" db="EMBL/GenBank/DDBJ databases">
        <title>Helianthus annuus Genome sequencing and assembly Release 2.</title>
        <authorList>
            <person name="Gouzy J."/>
            <person name="Langlade N."/>
            <person name="Munos S."/>
        </authorList>
    </citation>
    <scope>NUCLEOTIDE SEQUENCE</scope>
    <source>
        <tissue evidence="1">Leaves</tissue>
    </source>
</reference>
<comment type="caution">
    <text evidence="1">The sequence shown here is derived from an EMBL/GenBank/DDBJ whole genome shotgun (WGS) entry which is preliminary data.</text>
</comment>
<dbReference type="EMBL" id="MNCJ02000332">
    <property type="protein sequence ID" value="KAF5754051.1"/>
    <property type="molecule type" value="Genomic_DNA"/>
</dbReference>
<reference evidence="1" key="1">
    <citation type="journal article" date="2017" name="Nature">
        <title>The sunflower genome provides insights into oil metabolism, flowering and Asterid evolution.</title>
        <authorList>
            <person name="Badouin H."/>
            <person name="Gouzy J."/>
            <person name="Grassa C.J."/>
            <person name="Murat F."/>
            <person name="Staton S.E."/>
            <person name="Cottret L."/>
            <person name="Lelandais-Briere C."/>
            <person name="Owens G.L."/>
            <person name="Carrere S."/>
            <person name="Mayjonade B."/>
            <person name="Legrand L."/>
            <person name="Gill N."/>
            <person name="Kane N.C."/>
            <person name="Bowers J.E."/>
            <person name="Hubner S."/>
            <person name="Bellec A."/>
            <person name="Berard A."/>
            <person name="Berges H."/>
            <person name="Blanchet N."/>
            <person name="Boniface M.C."/>
            <person name="Brunel D."/>
            <person name="Catrice O."/>
            <person name="Chaidir N."/>
            <person name="Claudel C."/>
            <person name="Donnadieu C."/>
            <person name="Faraut T."/>
            <person name="Fievet G."/>
            <person name="Helmstetter N."/>
            <person name="King M."/>
            <person name="Knapp S.J."/>
            <person name="Lai Z."/>
            <person name="Le Paslier M.C."/>
            <person name="Lippi Y."/>
            <person name="Lorenzon L."/>
            <person name="Mandel J.R."/>
            <person name="Marage G."/>
            <person name="Marchand G."/>
            <person name="Marquand E."/>
            <person name="Bret-Mestries E."/>
            <person name="Morien E."/>
            <person name="Nambeesan S."/>
            <person name="Nguyen T."/>
            <person name="Pegot-Espagnet P."/>
            <person name="Pouilly N."/>
            <person name="Raftis F."/>
            <person name="Sallet E."/>
            <person name="Schiex T."/>
            <person name="Thomas J."/>
            <person name="Vandecasteele C."/>
            <person name="Vares D."/>
            <person name="Vear F."/>
            <person name="Vautrin S."/>
            <person name="Crespi M."/>
            <person name="Mangin B."/>
            <person name="Burke J.M."/>
            <person name="Salse J."/>
            <person name="Munos S."/>
            <person name="Vincourt P."/>
            <person name="Rieseberg L.H."/>
            <person name="Langlade N.B."/>
        </authorList>
    </citation>
    <scope>NUCLEOTIDE SEQUENCE</scope>
    <source>
        <tissue evidence="1">Leaves</tissue>
    </source>
</reference>
<proteinExistence type="predicted"/>
<gene>
    <name evidence="1" type="ORF">HanXRQr2_Chr17g0786911</name>
</gene>